<dbReference type="Proteomes" id="UP001605036">
    <property type="component" value="Unassembled WGS sequence"/>
</dbReference>
<dbReference type="AlphaFoldDB" id="A0ABD1ZL84"/>
<feature type="chain" id="PRO_5044803917" evidence="1">
    <location>
        <begin position="25"/>
        <end position="106"/>
    </location>
</feature>
<organism evidence="2 3">
    <name type="scientific">Riccia fluitans</name>
    <dbReference type="NCBI Taxonomy" id="41844"/>
    <lineage>
        <taxon>Eukaryota</taxon>
        <taxon>Viridiplantae</taxon>
        <taxon>Streptophyta</taxon>
        <taxon>Embryophyta</taxon>
        <taxon>Marchantiophyta</taxon>
        <taxon>Marchantiopsida</taxon>
        <taxon>Marchantiidae</taxon>
        <taxon>Marchantiales</taxon>
        <taxon>Ricciaceae</taxon>
        <taxon>Riccia</taxon>
    </lineage>
</organism>
<keyword evidence="1" id="KW-0732">Signal</keyword>
<feature type="signal peptide" evidence="1">
    <location>
        <begin position="1"/>
        <end position="24"/>
    </location>
</feature>
<name>A0ABD1ZL84_9MARC</name>
<proteinExistence type="predicted"/>
<evidence type="ECO:0000313" key="3">
    <source>
        <dbReference type="Proteomes" id="UP001605036"/>
    </source>
</evidence>
<gene>
    <name evidence="2" type="ORF">R1flu_019584</name>
</gene>
<dbReference type="Gene3D" id="3.10.20.30">
    <property type="match status" value="1"/>
</dbReference>
<evidence type="ECO:0000313" key="2">
    <source>
        <dbReference type="EMBL" id="KAL2651456.1"/>
    </source>
</evidence>
<comment type="caution">
    <text evidence="2">The sequence shown here is derived from an EMBL/GenBank/DDBJ whole genome shotgun (WGS) entry which is preliminary data.</text>
</comment>
<dbReference type="EMBL" id="JBHFFA010000001">
    <property type="protein sequence ID" value="KAL2651456.1"/>
    <property type="molecule type" value="Genomic_DNA"/>
</dbReference>
<protein>
    <submittedName>
        <fullName evidence="2">Uncharacterized protein</fullName>
    </submittedName>
</protein>
<keyword evidence="3" id="KW-1185">Reference proteome</keyword>
<sequence>MVEALRRLALVWFAHTATASASNAIPTSAPKVLDNTVKLTAITEEDGSHHAIRGMVGQSLLRSLVRSGLIEGESHRTDDISQCGAKCEVSVAHEWLETTPYPSSVA</sequence>
<reference evidence="2 3" key="1">
    <citation type="submission" date="2024-09" db="EMBL/GenBank/DDBJ databases">
        <title>Chromosome-scale assembly of Riccia fluitans.</title>
        <authorList>
            <person name="Paukszto L."/>
            <person name="Sawicki J."/>
            <person name="Karawczyk K."/>
            <person name="Piernik-Szablinska J."/>
            <person name="Szczecinska M."/>
            <person name="Mazdziarz M."/>
        </authorList>
    </citation>
    <scope>NUCLEOTIDE SEQUENCE [LARGE SCALE GENOMIC DNA]</scope>
    <source>
        <strain evidence="2">Rf_01</strain>
        <tissue evidence="2">Aerial parts of the thallus</tissue>
    </source>
</reference>
<accession>A0ABD1ZL84</accession>
<evidence type="ECO:0000256" key="1">
    <source>
        <dbReference type="SAM" id="SignalP"/>
    </source>
</evidence>
<dbReference type="InterPro" id="IPR012675">
    <property type="entry name" value="Beta-grasp_dom_sf"/>
</dbReference>